<comment type="caution">
    <text evidence="1">The sequence shown here is derived from an EMBL/GenBank/DDBJ whole genome shotgun (WGS) entry which is preliminary data.</text>
</comment>
<proteinExistence type="predicted"/>
<reference evidence="1" key="1">
    <citation type="journal article" date="2015" name="Nature">
        <title>Complex archaea that bridge the gap between prokaryotes and eukaryotes.</title>
        <authorList>
            <person name="Spang A."/>
            <person name="Saw J.H."/>
            <person name="Jorgensen S.L."/>
            <person name="Zaremba-Niedzwiedzka K."/>
            <person name="Martijn J."/>
            <person name="Lind A.E."/>
            <person name="van Eijk R."/>
            <person name="Schleper C."/>
            <person name="Guy L."/>
            <person name="Ettema T.J."/>
        </authorList>
    </citation>
    <scope>NUCLEOTIDE SEQUENCE</scope>
</reference>
<accession>A0A0F8VRT5</accession>
<protein>
    <submittedName>
        <fullName evidence="1">Uncharacterized protein</fullName>
    </submittedName>
</protein>
<feature type="non-terminal residue" evidence="1">
    <location>
        <position position="1"/>
    </location>
</feature>
<sequence>QNLREVCPLGRRRITPMEAHMYSLSLSAINQYGAVAEWLIALSC</sequence>
<dbReference type="EMBL" id="LAZR01069767">
    <property type="protein sequence ID" value="KKK47063.1"/>
    <property type="molecule type" value="Genomic_DNA"/>
</dbReference>
<dbReference type="AlphaFoldDB" id="A0A0F8VRT5"/>
<evidence type="ECO:0000313" key="1">
    <source>
        <dbReference type="EMBL" id="KKK47063.1"/>
    </source>
</evidence>
<name>A0A0F8VRT5_9ZZZZ</name>
<organism evidence="1">
    <name type="scientific">marine sediment metagenome</name>
    <dbReference type="NCBI Taxonomy" id="412755"/>
    <lineage>
        <taxon>unclassified sequences</taxon>
        <taxon>metagenomes</taxon>
        <taxon>ecological metagenomes</taxon>
    </lineage>
</organism>
<gene>
    <name evidence="1" type="ORF">LCGC14_3158970</name>
</gene>